<dbReference type="InterPro" id="IPR051783">
    <property type="entry name" value="NAD(P)-dependent_oxidoreduct"/>
</dbReference>
<evidence type="ECO:0000313" key="2">
    <source>
        <dbReference type="Proteomes" id="UP000255091"/>
    </source>
</evidence>
<evidence type="ECO:0000313" key="1">
    <source>
        <dbReference type="EMBL" id="SUK60423.1"/>
    </source>
</evidence>
<reference evidence="1 2" key="1">
    <citation type="submission" date="2018-06" db="EMBL/GenBank/DDBJ databases">
        <authorList>
            <consortium name="Pathogen Informatics"/>
            <person name="Doyle S."/>
        </authorList>
    </citation>
    <scope>NUCLEOTIDE SEQUENCE [LARGE SCALE GENOMIC DNA]</scope>
    <source>
        <strain evidence="1 2">NCTC6133</strain>
    </source>
</reference>
<gene>
    <name evidence="1" type="ORF">NCTC6133_03285</name>
</gene>
<dbReference type="PANTHER" id="PTHR48079:SF6">
    <property type="entry name" value="NAD(P)-BINDING DOMAIN-CONTAINING PROTEIN-RELATED"/>
    <property type="match status" value="1"/>
</dbReference>
<sequence>MAANTKVRIEGSKNLIDAAKKHDVKKVIAQSIAFMYEPGEGLANEKTALDFNSTGDRKVTVDGVVGLEEETARMDEYVVLRFGWLYGPGTWYGKDGMIYNQFMDGQVTLSDGVTSFVHLDDAVETSIQAIHFENGIYNVADDAPVIGSEFAEWYKEQLGVEPNIDIQPAQPFERGVSNEKFKAQGGTLIYKTWKDGMNPIK</sequence>
<dbReference type="InterPro" id="IPR036291">
    <property type="entry name" value="NAD(P)-bd_dom_sf"/>
</dbReference>
<dbReference type="Gene3D" id="3.40.50.720">
    <property type="entry name" value="NAD(P)-binding Rossmann-like Domain"/>
    <property type="match status" value="1"/>
</dbReference>
<organism evidence="1 2">
    <name type="scientific">Staphylococcus aureus</name>
    <dbReference type="NCBI Taxonomy" id="1280"/>
    <lineage>
        <taxon>Bacteria</taxon>
        <taxon>Bacillati</taxon>
        <taxon>Bacillota</taxon>
        <taxon>Bacilli</taxon>
        <taxon>Bacillales</taxon>
        <taxon>Staphylococcaceae</taxon>
        <taxon>Staphylococcus</taxon>
    </lineage>
</organism>
<dbReference type="EMBL" id="UHAP01000001">
    <property type="protein sequence ID" value="SUK60423.1"/>
    <property type="molecule type" value="Genomic_DNA"/>
</dbReference>
<dbReference type="PANTHER" id="PTHR48079">
    <property type="entry name" value="PROTEIN YEEZ"/>
    <property type="match status" value="1"/>
</dbReference>
<accession>A0A380DZ93</accession>
<dbReference type="GO" id="GO:0005737">
    <property type="term" value="C:cytoplasm"/>
    <property type="evidence" value="ECO:0007669"/>
    <property type="project" value="TreeGrafter"/>
</dbReference>
<dbReference type="SUPFAM" id="SSF51735">
    <property type="entry name" value="NAD(P)-binding Rossmann-fold domains"/>
    <property type="match status" value="1"/>
</dbReference>
<name>A0A380DZ93_STAAU</name>
<protein>
    <submittedName>
        <fullName evidence="1">Putative NAD-dependent epimerase/dehydratase</fullName>
    </submittedName>
</protein>
<dbReference type="AlphaFoldDB" id="A0A380DZ93"/>
<proteinExistence type="predicted"/>
<dbReference type="Proteomes" id="UP000255091">
    <property type="component" value="Unassembled WGS sequence"/>
</dbReference>
<dbReference type="GO" id="GO:0004029">
    <property type="term" value="F:aldehyde dehydrogenase (NAD+) activity"/>
    <property type="evidence" value="ECO:0007669"/>
    <property type="project" value="TreeGrafter"/>
</dbReference>